<evidence type="ECO:0000256" key="3">
    <source>
        <dbReference type="ARBA" id="ARBA00023239"/>
    </source>
</evidence>
<evidence type="ECO:0000313" key="5">
    <source>
        <dbReference type="Proteomes" id="UP001150259"/>
    </source>
</evidence>
<organism evidence="4 5">
    <name type="scientific">Intrasporangium calvum</name>
    <dbReference type="NCBI Taxonomy" id="53358"/>
    <lineage>
        <taxon>Bacteria</taxon>
        <taxon>Bacillati</taxon>
        <taxon>Actinomycetota</taxon>
        <taxon>Actinomycetes</taxon>
        <taxon>Micrococcales</taxon>
        <taxon>Intrasporangiaceae</taxon>
        <taxon>Intrasporangium</taxon>
    </lineage>
</organism>
<protein>
    <submittedName>
        <fullName evidence="4">Enoyl-CoA hydratase</fullName>
        <ecNumber evidence="4">4.2.1.17</ecNumber>
    </submittedName>
</protein>
<keyword evidence="3 4" id="KW-0456">Lyase</keyword>
<dbReference type="EC" id="4.2.1.17" evidence="4"/>
<dbReference type="Pfam" id="PF00378">
    <property type="entry name" value="ECH_1"/>
    <property type="match status" value="1"/>
</dbReference>
<dbReference type="PANTHER" id="PTHR11941:SF169">
    <property type="entry name" value="(7AS)-7A-METHYL-1,5-DIOXO-2,3,5,6,7,7A-HEXAHYDRO-1H-INDENE-CARBOXYL-COA HYDROLASE"/>
    <property type="match status" value="1"/>
</dbReference>
<dbReference type="InterPro" id="IPR029045">
    <property type="entry name" value="ClpP/crotonase-like_dom_sf"/>
</dbReference>
<dbReference type="CDD" id="cd06558">
    <property type="entry name" value="crotonase-like"/>
    <property type="match status" value="1"/>
</dbReference>
<dbReference type="Gene3D" id="3.90.226.10">
    <property type="entry name" value="2-enoyl-CoA Hydratase, Chain A, domain 1"/>
    <property type="match status" value="1"/>
</dbReference>
<name>A0ABT5GDE1_9MICO</name>
<evidence type="ECO:0000313" key="4">
    <source>
        <dbReference type="EMBL" id="MDC5695910.1"/>
    </source>
</evidence>
<dbReference type="NCBIfam" id="NF005891">
    <property type="entry name" value="PRK07854.1"/>
    <property type="match status" value="1"/>
</dbReference>
<keyword evidence="2" id="KW-0443">Lipid metabolism</keyword>
<dbReference type="EMBL" id="JAPFQL010000003">
    <property type="protein sequence ID" value="MDC5695910.1"/>
    <property type="molecule type" value="Genomic_DNA"/>
</dbReference>
<dbReference type="GO" id="GO:0004300">
    <property type="term" value="F:enoyl-CoA hydratase activity"/>
    <property type="evidence" value="ECO:0007669"/>
    <property type="project" value="UniProtKB-EC"/>
</dbReference>
<comment type="similarity">
    <text evidence="1">Belongs to the enoyl-CoA hydratase/isomerase family.</text>
</comment>
<accession>A0ABT5GDE1</accession>
<dbReference type="SUPFAM" id="SSF52096">
    <property type="entry name" value="ClpP/crotonase"/>
    <property type="match status" value="1"/>
</dbReference>
<dbReference type="InterPro" id="IPR001753">
    <property type="entry name" value="Enoyl-CoA_hydra/iso"/>
</dbReference>
<evidence type="ECO:0000256" key="2">
    <source>
        <dbReference type="ARBA" id="ARBA00023098"/>
    </source>
</evidence>
<keyword evidence="5" id="KW-1185">Reference proteome</keyword>
<reference evidence="4 5" key="1">
    <citation type="submission" date="2022-11" db="EMBL/GenBank/DDBJ databases">
        <title>Anaerobic phenanthrene biodegradation by a DNRA strain PheN6.</title>
        <authorList>
            <person name="Zhang Z."/>
        </authorList>
    </citation>
    <scope>NUCLEOTIDE SEQUENCE [LARGE SCALE GENOMIC DNA]</scope>
    <source>
        <strain evidence="4 5">PheN6</strain>
    </source>
</reference>
<gene>
    <name evidence="4" type="ORF">OO014_01465</name>
</gene>
<dbReference type="RefSeq" id="WP_272460454.1">
    <property type="nucleotide sequence ID" value="NZ_JAPFQL010000003.1"/>
</dbReference>
<comment type="caution">
    <text evidence="4">The sequence shown here is derived from an EMBL/GenBank/DDBJ whole genome shotgun (WGS) entry which is preliminary data.</text>
</comment>
<dbReference type="PANTHER" id="PTHR11941">
    <property type="entry name" value="ENOYL-COA HYDRATASE-RELATED"/>
    <property type="match status" value="1"/>
</dbReference>
<dbReference type="Proteomes" id="UP001150259">
    <property type="component" value="Unassembled WGS sequence"/>
</dbReference>
<evidence type="ECO:0000256" key="1">
    <source>
        <dbReference type="ARBA" id="ARBA00005254"/>
    </source>
</evidence>
<sequence length="243" mass="25168">MLQRLVDDDVLVLTLDRPEKRNALDLELCRALQGALDGAVTGPQPVRAVVITGAGSTFCAGADLDGVYGDDFREAHYGMLGAITSVPVPVIAAVNGPAIGGGTQLAAACDLRVATQAARFAVPTARNGLAVDPWTIRRLAHLVGGGHARGLLLAAETMDLGAALASGLVQREGDLTDAIALAHDLAALAPLSLSYAKRVLGSPHLPDDDPGLHAEFLACFASEDAAEADAARREGRRPVFRGR</sequence>
<proteinExistence type="inferred from homology"/>